<sequence>MDEVMHALFLTHIPTGWCIFDKQEECVQEETDNFMKDYQKTAKIKLVDQNVPGNDRNIQIKNTKLDDKNVCREAAMLKTFIVCLIHGSNRSAWYITTI</sequence>
<dbReference type="EMBL" id="CARXXK010000001">
    <property type="protein sequence ID" value="CAI6349583.1"/>
    <property type="molecule type" value="Genomic_DNA"/>
</dbReference>
<evidence type="ECO:0000313" key="2">
    <source>
        <dbReference type="Proteomes" id="UP001160148"/>
    </source>
</evidence>
<dbReference type="AlphaFoldDB" id="A0AAV0VZ18"/>
<evidence type="ECO:0000313" key="1">
    <source>
        <dbReference type="EMBL" id="CAI6349583.1"/>
    </source>
</evidence>
<keyword evidence="2" id="KW-1185">Reference proteome</keyword>
<organism evidence="1 2">
    <name type="scientific">Macrosiphum euphorbiae</name>
    <name type="common">potato aphid</name>
    <dbReference type="NCBI Taxonomy" id="13131"/>
    <lineage>
        <taxon>Eukaryota</taxon>
        <taxon>Metazoa</taxon>
        <taxon>Ecdysozoa</taxon>
        <taxon>Arthropoda</taxon>
        <taxon>Hexapoda</taxon>
        <taxon>Insecta</taxon>
        <taxon>Pterygota</taxon>
        <taxon>Neoptera</taxon>
        <taxon>Paraneoptera</taxon>
        <taxon>Hemiptera</taxon>
        <taxon>Sternorrhyncha</taxon>
        <taxon>Aphidomorpha</taxon>
        <taxon>Aphidoidea</taxon>
        <taxon>Aphididae</taxon>
        <taxon>Macrosiphini</taxon>
        <taxon>Macrosiphum</taxon>
    </lineage>
</organism>
<comment type="caution">
    <text evidence="1">The sequence shown here is derived from an EMBL/GenBank/DDBJ whole genome shotgun (WGS) entry which is preliminary data.</text>
</comment>
<protein>
    <submittedName>
        <fullName evidence="1">Uncharacterized protein</fullName>
    </submittedName>
</protein>
<accession>A0AAV0VZ18</accession>
<proteinExistence type="predicted"/>
<gene>
    <name evidence="1" type="ORF">MEUPH1_LOCUS6126</name>
</gene>
<name>A0AAV0VZ18_9HEMI</name>
<dbReference type="Proteomes" id="UP001160148">
    <property type="component" value="Unassembled WGS sequence"/>
</dbReference>
<reference evidence="1 2" key="1">
    <citation type="submission" date="2023-01" db="EMBL/GenBank/DDBJ databases">
        <authorList>
            <person name="Whitehead M."/>
        </authorList>
    </citation>
    <scope>NUCLEOTIDE SEQUENCE [LARGE SCALE GENOMIC DNA]</scope>
</reference>